<protein>
    <submittedName>
        <fullName evidence="8">Putative oxidoreductase</fullName>
    </submittedName>
</protein>
<reference evidence="8 9" key="1">
    <citation type="submission" date="2020-03" db="EMBL/GenBank/DDBJ databases">
        <title>Sequencing the genomes of 1000 actinobacteria strains.</title>
        <authorList>
            <person name="Klenk H.-P."/>
        </authorList>
    </citation>
    <scope>NUCLEOTIDE SEQUENCE [LARGE SCALE GENOMIC DNA]</scope>
    <source>
        <strain evidence="8 9">DSM 45685</strain>
    </source>
</reference>
<evidence type="ECO:0000256" key="1">
    <source>
        <dbReference type="ARBA" id="ARBA00004651"/>
    </source>
</evidence>
<dbReference type="GO" id="GO:0005886">
    <property type="term" value="C:plasma membrane"/>
    <property type="evidence" value="ECO:0007669"/>
    <property type="project" value="UniProtKB-SubCell"/>
</dbReference>
<dbReference type="EMBL" id="JAAOYM010000001">
    <property type="protein sequence ID" value="NIJ11410.1"/>
    <property type="molecule type" value="Genomic_DNA"/>
</dbReference>
<keyword evidence="9" id="KW-1185">Reference proteome</keyword>
<dbReference type="PANTHER" id="PTHR33452">
    <property type="entry name" value="OXIDOREDUCTASE CATD-RELATED"/>
    <property type="match status" value="1"/>
</dbReference>
<comment type="similarity">
    <text evidence="2">Belongs to the DoxX family.</text>
</comment>
<evidence type="ECO:0000313" key="9">
    <source>
        <dbReference type="Proteomes" id="UP000545493"/>
    </source>
</evidence>
<organism evidence="8 9">
    <name type="scientific">Saccharomonospora amisosensis</name>
    <dbReference type="NCBI Taxonomy" id="1128677"/>
    <lineage>
        <taxon>Bacteria</taxon>
        <taxon>Bacillati</taxon>
        <taxon>Actinomycetota</taxon>
        <taxon>Actinomycetes</taxon>
        <taxon>Pseudonocardiales</taxon>
        <taxon>Pseudonocardiaceae</taxon>
        <taxon>Saccharomonospora</taxon>
    </lineage>
</organism>
<dbReference type="PANTHER" id="PTHR33452:SF1">
    <property type="entry name" value="INNER MEMBRANE PROTEIN YPHA-RELATED"/>
    <property type="match status" value="1"/>
</dbReference>
<feature type="transmembrane region" description="Helical" evidence="7">
    <location>
        <begin position="140"/>
        <end position="160"/>
    </location>
</feature>
<evidence type="ECO:0000256" key="4">
    <source>
        <dbReference type="ARBA" id="ARBA00022692"/>
    </source>
</evidence>
<evidence type="ECO:0000256" key="5">
    <source>
        <dbReference type="ARBA" id="ARBA00022989"/>
    </source>
</evidence>
<feature type="transmembrane region" description="Helical" evidence="7">
    <location>
        <begin position="74"/>
        <end position="96"/>
    </location>
</feature>
<keyword evidence="5 7" id="KW-1133">Transmembrane helix</keyword>
<name>A0A7X5ZQL9_9PSEU</name>
<evidence type="ECO:0000256" key="3">
    <source>
        <dbReference type="ARBA" id="ARBA00022475"/>
    </source>
</evidence>
<gene>
    <name evidence="8" type="ORF">FHU38_001754</name>
</gene>
<evidence type="ECO:0000256" key="7">
    <source>
        <dbReference type="SAM" id="Phobius"/>
    </source>
</evidence>
<accession>A0A7X5ZQL9</accession>
<sequence>MDLALLLLRLLLAALLFGHSTQKLFGWFGGAGREGTAAVFEKWGFVPGRRMVLVAAVAELAGAGSIAAGLLTPAGSAVVIGTMAVAAAATAPNGFWAQQGGCEVPFTYGALAAVLAFSGPGALSLDAALGLSRPWELPSYVWGLAALLVGLAAATVPLTMRARVVRSRGTDHNEVKT</sequence>
<dbReference type="InterPro" id="IPR032808">
    <property type="entry name" value="DoxX"/>
</dbReference>
<dbReference type="AlphaFoldDB" id="A0A7X5ZQL9"/>
<keyword evidence="3" id="KW-1003">Cell membrane</keyword>
<feature type="transmembrane region" description="Helical" evidence="7">
    <location>
        <begin position="108"/>
        <end position="128"/>
    </location>
</feature>
<dbReference type="InterPro" id="IPR051907">
    <property type="entry name" value="DoxX-like_oxidoreductase"/>
</dbReference>
<evidence type="ECO:0000256" key="6">
    <source>
        <dbReference type="ARBA" id="ARBA00023136"/>
    </source>
</evidence>
<dbReference type="Proteomes" id="UP000545493">
    <property type="component" value="Unassembled WGS sequence"/>
</dbReference>
<dbReference type="RefSeq" id="WP_009155199.1">
    <property type="nucleotide sequence ID" value="NZ_JAAOYM010000001.1"/>
</dbReference>
<comment type="caution">
    <text evidence="8">The sequence shown here is derived from an EMBL/GenBank/DDBJ whole genome shotgun (WGS) entry which is preliminary data.</text>
</comment>
<evidence type="ECO:0000256" key="2">
    <source>
        <dbReference type="ARBA" id="ARBA00006679"/>
    </source>
</evidence>
<dbReference type="Pfam" id="PF07681">
    <property type="entry name" value="DoxX"/>
    <property type="match status" value="1"/>
</dbReference>
<comment type="subcellular location">
    <subcellularLocation>
        <location evidence="1">Cell membrane</location>
        <topology evidence="1">Multi-pass membrane protein</topology>
    </subcellularLocation>
</comment>
<keyword evidence="4 7" id="KW-0812">Transmembrane</keyword>
<keyword evidence="6 7" id="KW-0472">Membrane</keyword>
<proteinExistence type="inferred from homology"/>
<evidence type="ECO:0000313" key="8">
    <source>
        <dbReference type="EMBL" id="NIJ11410.1"/>
    </source>
</evidence>